<dbReference type="InterPro" id="IPR005585">
    <property type="entry name" value="DUF327"/>
</dbReference>
<dbReference type="InterPro" id="IPR024042">
    <property type="entry name" value="TM1646-like_dom_sf"/>
</dbReference>
<gene>
    <name evidence="1" type="primary">yaaR</name>
    <name evidence="1" type="ORF">BpJC7_29860</name>
</gene>
<accession>A0A5J4JHT9</accession>
<keyword evidence="2" id="KW-1185">Reference proteome</keyword>
<dbReference type="EMBL" id="BKZQ01000060">
    <property type="protein sequence ID" value="GER71683.1"/>
    <property type="molecule type" value="Genomic_DNA"/>
</dbReference>
<dbReference type="RefSeq" id="WP_151681830.1">
    <property type="nucleotide sequence ID" value="NZ_BKZQ01000060.1"/>
</dbReference>
<dbReference type="Pfam" id="PF03885">
    <property type="entry name" value="DUF327"/>
    <property type="match status" value="1"/>
</dbReference>
<proteinExistence type="predicted"/>
<dbReference type="Proteomes" id="UP000391919">
    <property type="component" value="Unassembled WGS sequence"/>
</dbReference>
<reference evidence="1 2" key="1">
    <citation type="submission" date="2019-09" db="EMBL/GenBank/DDBJ databases">
        <title>Draft genome sequence of Bacillus sp. JC-7.</title>
        <authorList>
            <person name="Tanaka N."/>
            <person name="Shiwa Y."/>
            <person name="Fujita N."/>
            <person name="Tanasupawat S."/>
        </authorList>
    </citation>
    <scope>NUCLEOTIDE SEQUENCE [LARGE SCALE GENOMIC DNA]</scope>
    <source>
        <strain evidence="1 2">JC-7</strain>
    </source>
</reference>
<dbReference type="AlphaFoldDB" id="A0A5J4JHT9"/>
<name>A0A5J4JHT9_9BACI</name>
<comment type="caution">
    <text evidence="1">The sequence shown here is derived from an EMBL/GenBank/DDBJ whole genome shotgun (WGS) entry which is preliminary data.</text>
</comment>
<evidence type="ECO:0000313" key="2">
    <source>
        <dbReference type="Proteomes" id="UP000391919"/>
    </source>
</evidence>
<dbReference type="SUPFAM" id="SSF158397">
    <property type="entry name" value="TM1646-like"/>
    <property type="match status" value="1"/>
</dbReference>
<evidence type="ECO:0000313" key="1">
    <source>
        <dbReference type="EMBL" id="GER71683.1"/>
    </source>
</evidence>
<evidence type="ECO:0008006" key="3">
    <source>
        <dbReference type="Google" id="ProtNLM"/>
    </source>
</evidence>
<organism evidence="1 2">
    <name type="scientific">Weizmannia acidilactici</name>
    <dbReference type="NCBI Taxonomy" id="2607726"/>
    <lineage>
        <taxon>Bacteria</taxon>
        <taxon>Bacillati</taxon>
        <taxon>Bacillota</taxon>
        <taxon>Bacilli</taxon>
        <taxon>Bacillales</taxon>
        <taxon>Bacillaceae</taxon>
        <taxon>Heyndrickxia</taxon>
    </lineage>
</organism>
<sequence>MKINQDLSVSLNNVARGTKSAAADTSNFAEMVKSSGEKLQMDELNQLLSQLDEAGSKLARTRNFKDLSRFKALVKQFVKQAVDYSMKMKQSQDWNQFGESRKMQIVETIDQKLADLTEEYIRKEQPALDILGKIGEIKGLLINLYT</sequence>
<dbReference type="Gene3D" id="1.20.120.490">
    <property type="entry name" value="Hypothetical protein TM1646-like domain"/>
    <property type="match status" value="1"/>
</dbReference>
<protein>
    <recommendedName>
        <fullName evidence="3">DUF327 domain-containing protein</fullName>
    </recommendedName>
</protein>